<reference evidence="2" key="1">
    <citation type="submission" date="2021-12" db="EMBL/GenBank/DDBJ databases">
        <authorList>
            <person name="King R."/>
        </authorList>
    </citation>
    <scope>NUCLEOTIDE SEQUENCE</scope>
</reference>
<evidence type="ECO:0000313" key="2">
    <source>
        <dbReference type="EMBL" id="CAG9795770.1"/>
    </source>
</evidence>
<dbReference type="PANTHER" id="PTHR21549:SF0">
    <property type="entry name" value="COILED-COIL DOMAIN-CONTAINING PROTEIN 112"/>
    <property type="match status" value="1"/>
</dbReference>
<evidence type="ECO:0000256" key="1">
    <source>
        <dbReference type="ARBA" id="ARBA00023054"/>
    </source>
</evidence>
<organism evidence="2 3">
    <name type="scientific">Diatraea saccharalis</name>
    <name type="common">sugarcane borer</name>
    <dbReference type="NCBI Taxonomy" id="40085"/>
    <lineage>
        <taxon>Eukaryota</taxon>
        <taxon>Metazoa</taxon>
        <taxon>Ecdysozoa</taxon>
        <taxon>Arthropoda</taxon>
        <taxon>Hexapoda</taxon>
        <taxon>Insecta</taxon>
        <taxon>Pterygota</taxon>
        <taxon>Neoptera</taxon>
        <taxon>Endopterygota</taxon>
        <taxon>Lepidoptera</taxon>
        <taxon>Glossata</taxon>
        <taxon>Ditrysia</taxon>
        <taxon>Pyraloidea</taxon>
        <taxon>Crambidae</taxon>
        <taxon>Crambinae</taxon>
        <taxon>Diatraea</taxon>
    </lineage>
</organism>
<dbReference type="PANTHER" id="PTHR21549">
    <property type="entry name" value="MUTATED IN BLADDER CANCER 1"/>
    <property type="match status" value="1"/>
</dbReference>
<protein>
    <submittedName>
        <fullName evidence="2">Uncharacterized protein</fullName>
    </submittedName>
</protein>
<dbReference type="OrthoDB" id="2152435at2759"/>
<evidence type="ECO:0000313" key="3">
    <source>
        <dbReference type="Proteomes" id="UP001153714"/>
    </source>
</evidence>
<gene>
    <name evidence="2" type="ORF">DIATSA_LOCUS13010</name>
</gene>
<accession>A0A9N9WKY3</accession>
<sequence>MTIKNLLTDVKIATETQETLKSLDLNDLKKDILELDEKIKSFKIFLQSEQNFLKQQEQNITKKDVQKFQDFLCATAKCGGWNEYHHNIFIKIWQKYIKIDIENTNDSTSSNGSQFDQLADDFLNKVPGFTRADVTSHINWYSTYLYLKACQQRALEEWRAKNKPLKASNHIKVRKL</sequence>
<dbReference type="InterPro" id="IPR039902">
    <property type="entry name" value="CCDC148/CCDC112"/>
</dbReference>
<keyword evidence="1" id="KW-0175">Coiled coil</keyword>
<dbReference type="Proteomes" id="UP001153714">
    <property type="component" value="Chromosome 8"/>
</dbReference>
<proteinExistence type="predicted"/>
<keyword evidence="3" id="KW-1185">Reference proteome</keyword>
<reference evidence="2" key="2">
    <citation type="submission" date="2022-10" db="EMBL/GenBank/DDBJ databases">
        <authorList>
            <consortium name="ENA_rothamsted_submissions"/>
            <consortium name="culmorum"/>
            <person name="King R."/>
        </authorList>
    </citation>
    <scope>NUCLEOTIDE SEQUENCE</scope>
</reference>
<name>A0A9N9WKY3_9NEOP</name>
<dbReference type="AlphaFoldDB" id="A0A9N9WKY3"/>
<dbReference type="EMBL" id="OU893339">
    <property type="protein sequence ID" value="CAG9795770.1"/>
    <property type="molecule type" value="Genomic_DNA"/>
</dbReference>